<proteinExistence type="predicted"/>
<reference evidence="1" key="1">
    <citation type="submission" date="2019-02" db="EMBL/GenBank/DDBJ databases">
        <authorList>
            <person name="Gruber-Vodicka R. H."/>
            <person name="Seah K. B. B."/>
        </authorList>
    </citation>
    <scope>NUCLEOTIDE SEQUENCE</scope>
    <source>
        <strain evidence="1">BECK_BY3</strain>
    </source>
</reference>
<accession>A0A451A5M1</accession>
<dbReference type="AlphaFoldDB" id="A0A451A5M1"/>
<sequence length="91" mass="10916">MYRKTQVPGTGLFQNFIFPIRLYEPRRLVHGIADLLLCMFTGDEESQACIPFRDMRAHYGMHINSIFKQPVRQLDRARRVSRNNRCAFRRW</sequence>
<name>A0A451A5M1_9GAMM</name>
<gene>
    <name evidence="1" type="ORF">BECKTUN1418F_GA0071002_12533</name>
</gene>
<organism evidence="1">
    <name type="scientific">Candidatus Kentrum sp. TUN</name>
    <dbReference type="NCBI Taxonomy" id="2126343"/>
    <lineage>
        <taxon>Bacteria</taxon>
        <taxon>Pseudomonadati</taxon>
        <taxon>Pseudomonadota</taxon>
        <taxon>Gammaproteobacteria</taxon>
        <taxon>Candidatus Kentrum</taxon>
    </lineage>
</organism>
<protein>
    <submittedName>
        <fullName evidence="1">Uncharacterized protein</fullName>
    </submittedName>
</protein>
<evidence type="ECO:0000313" key="1">
    <source>
        <dbReference type="EMBL" id="VFK61330.1"/>
    </source>
</evidence>
<dbReference type="EMBL" id="CAADFY010000253">
    <property type="protein sequence ID" value="VFK61330.1"/>
    <property type="molecule type" value="Genomic_DNA"/>
</dbReference>